<dbReference type="Proteomes" id="UP000662818">
    <property type="component" value="Chromosome"/>
</dbReference>
<evidence type="ECO:0000313" key="3">
    <source>
        <dbReference type="Proteomes" id="UP000562045"/>
    </source>
</evidence>
<reference evidence="2 4" key="1">
    <citation type="submission" date="2017-06" db="EMBL/GenBank/DDBJ databases">
        <title>Complete Genome Sequence of the Soil Carbazole-Degrading Bacterium Nocardioides aromaticivorans IC177.</title>
        <authorList>
            <person name="Vejarano F."/>
            <person name="Suzuki-Minakuchi C."/>
            <person name="Ohtsubo Y."/>
            <person name="Tsuda M."/>
            <person name="Okada K."/>
            <person name="Nojiri H."/>
        </authorList>
    </citation>
    <scope>NUCLEOTIDE SEQUENCE [LARGE SCALE GENOMIC DNA]</scope>
    <source>
        <strain evidence="2 4">IC177</strain>
    </source>
</reference>
<dbReference type="Pfam" id="PF06013">
    <property type="entry name" value="WXG100"/>
    <property type="match status" value="1"/>
</dbReference>
<dbReference type="Gene3D" id="1.10.287.1060">
    <property type="entry name" value="ESAT-6-like"/>
    <property type="match status" value="1"/>
</dbReference>
<evidence type="ECO:0000313" key="1">
    <source>
        <dbReference type="EMBL" id="NYI45213.1"/>
    </source>
</evidence>
<name>A0A7Y9ZIW4_9ACTN</name>
<sequence length="106" mass="11773">MNLGLVHAALDRGKEDIVTAATELRATRDRIDRRVHDLLGKGWTGDAAESFLPIWADWLAGATDAEEGLVAMRELIDAFHRDIRQEDAESQANLDQISAHIIERLG</sequence>
<dbReference type="InterPro" id="IPR010310">
    <property type="entry name" value="T7SS_ESAT-6-like"/>
</dbReference>
<accession>A0A7Y9ZIW4</accession>
<evidence type="ECO:0000313" key="4">
    <source>
        <dbReference type="Proteomes" id="UP000662818"/>
    </source>
</evidence>
<dbReference type="RefSeq" id="WP_036543584.1">
    <property type="nucleotide sequence ID" value="NZ_CP022295.1"/>
</dbReference>
<evidence type="ECO:0000313" key="2">
    <source>
        <dbReference type="EMBL" id="QSR24325.1"/>
    </source>
</evidence>
<keyword evidence="4" id="KW-1185">Reference proteome</keyword>
<protein>
    <submittedName>
        <fullName evidence="1">WXG100 family type VII secretion target</fullName>
    </submittedName>
</protein>
<proteinExistence type="predicted"/>
<dbReference type="SUPFAM" id="SSF140453">
    <property type="entry name" value="EsxAB dimer-like"/>
    <property type="match status" value="1"/>
</dbReference>
<dbReference type="EMBL" id="JACBZM010000001">
    <property type="protein sequence ID" value="NYI45213.1"/>
    <property type="molecule type" value="Genomic_DNA"/>
</dbReference>
<dbReference type="Proteomes" id="UP000562045">
    <property type="component" value="Unassembled WGS sequence"/>
</dbReference>
<gene>
    <name evidence="1" type="ORF">BJ993_002293</name>
    <name evidence="2" type="ORF">CFH99_01635</name>
</gene>
<dbReference type="AlphaFoldDB" id="A0A7Y9ZIW4"/>
<organism evidence="1 3">
    <name type="scientific">Nocardioides aromaticivorans</name>
    <dbReference type="NCBI Taxonomy" id="200618"/>
    <lineage>
        <taxon>Bacteria</taxon>
        <taxon>Bacillati</taxon>
        <taxon>Actinomycetota</taxon>
        <taxon>Actinomycetes</taxon>
        <taxon>Propionibacteriales</taxon>
        <taxon>Nocardioidaceae</taxon>
        <taxon>Nocardioides</taxon>
    </lineage>
</organism>
<dbReference type="InterPro" id="IPR036689">
    <property type="entry name" value="ESAT-6-like_sf"/>
</dbReference>
<reference evidence="1 3" key="2">
    <citation type="submission" date="2020-07" db="EMBL/GenBank/DDBJ databases">
        <title>Sequencing the genomes of 1000 actinobacteria strains.</title>
        <authorList>
            <person name="Klenk H.-P."/>
        </authorList>
    </citation>
    <scope>NUCLEOTIDE SEQUENCE [LARGE SCALE GENOMIC DNA]</scope>
    <source>
        <strain evidence="1 3">DSM 15131</strain>
    </source>
</reference>
<dbReference type="EMBL" id="CP022295">
    <property type="protein sequence ID" value="QSR24325.1"/>
    <property type="molecule type" value="Genomic_DNA"/>
</dbReference>